<evidence type="ECO:0000256" key="7">
    <source>
        <dbReference type="ARBA" id="ARBA00023239"/>
    </source>
</evidence>
<dbReference type="InterPro" id="IPR000941">
    <property type="entry name" value="Enolase"/>
</dbReference>
<dbReference type="OrthoDB" id="1739814at2759"/>
<protein>
    <recommendedName>
        <fullName evidence="4">phosphopyruvate hydratase</fullName>
        <ecNumber evidence="4">4.2.1.11</ecNumber>
    </recommendedName>
</protein>
<dbReference type="GO" id="GO:0000287">
    <property type="term" value="F:magnesium ion binding"/>
    <property type="evidence" value="ECO:0007669"/>
    <property type="project" value="InterPro"/>
</dbReference>
<reference evidence="10 11" key="1">
    <citation type="submission" date="2019-03" db="EMBL/GenBank/DDBJ databases">
        <title>Single cell metagenomics reveals metabolic interactions within the superorganism composed of flagellate Streblomastix strix and complex community of Bacteroidetes bacteria on its surface.</title>
        <authorList>
            <person name="Treitli S.C."/>
            <person name="Kolisko M."/>
            <person name="Husnik F."/>
            <person name="Keeling P."/>
            <person name="Hampl V."/>
        </authorList>
    </citation>
    <scope>NUCLEOTIDE SEQUENCE [LARGE SCALE GENOMIC DNA]</scope>
    <source>
        <strain evidence="10">ST1C</strain>
    </source>
</reference>
<dbReference type="PROSITE" id="PS00164">
    <property type="entry name" value="ENOLASE"/>
    <property type="match status" value="1"/>
</dbReference>
<evidence type="ECO:0000313" key="10">
    <source>
        <dbReference type="EMBL" id="KAA6393596.1"/>
    </source>
</evidence>
<feature type="compositionally biased region" description="Low complexity" evidence="8">
    <location>
        <begin position="269"/>
        <end position="281"/>
    </location>
</feature>
<dbReference type="Proteomes" id="UP000324800">
    <property type="component" value="Unassembled WGS sequence"/>
</dbReference>
<evidence type="ECO:0000256" key="6">
    <source>
        <dbReference type="ARBA" id="ARBA00023152"/>
    </source>
</evidence>
<dbReference type="Pfam" id="PF00113">
    <property type="entry name" value="Enolase_C"/>
    <property type="match status" value="1"/>
</dbReference>
<dbReference type="PRINTS" id="PR00148">
    <property type="entry name" value="ENOLASE"/>
</dbReference>
<comment type="pathway">
    <text evidence="2">Carbohydrate degradation; glycolysis; pyruvate from D-glyceraldehyde 3-phosphate: step 4/5.</text>
</comment>
<dbReference type="AlphaFoldDB" id="A0A5J4WFU7"/>
<keyword evidence="5" id="KW-0460">Magnesium</keyword>
<dbReference type="SUPFAM" id="SSF51604">
    <property type="entry name" value="Enolase C-terminal domain-like"/>
    <property type="match status" value="1"/>
</dbReference>
<feature type="compositionally biased region" description="Basic and acidic residues" evidence="8">
    <location>
        <begin position="224"/>
        <end position="268"/>
    </location>
</feature>
<dbReference type="UniPathway" id="UPA00109">
    <property type="reaction ID" value="UER00187"/>
</dbReference>
<evidence type="ECO:0000313" key="11">
    <source>
        <dbReference type="Proteomes" id="UP000324800"/>
    </source>
</evidence>
<comment type="caution">
    <text evidence="10">The sequence shown here is derived from an EMBL/GenBank/DDBJ whole genome shotgun (WGS) entry which is preliminary data.</text>
</comment>
<dbReference type="InterPro" id="IPR020809">
    <property type="entry name" value="Enolase_CS"/>
</dbReference>
<dbReference type="PANTHER" id="PTHR11902">
    <property type="entry name" value="ENOLASE"/>
    <property type="match status" value="1"/>
</dbReference>
<accession>A0A5J4WFU7</accession>
<feature type="region of interest" description="Disordered" evidence="8">
    <location>
        <begin position="1"/>
        <end position="21"/>
    </location>
</feature>
<name>A0A5J4WFU7_9EUKA</name>
<proteinExistence type="inferred from homology"/>
<dbReference type="EC" id="4.2.1.11" evidence="4"/>
<gene>
    <name evidence="10" type="ORF">EZS28_010874</name>
</gene>
<keyword evidence="7" id="KW-0456">Lyase</keyword>
<dbReference type="GO" id="GO:0004634">
    <property type="term" value="F:phosphopyruvate hydratase activity"/>
    <property type="evidence" value="ECO:0007669"/>
    <property type="project" value="UniProtKB-EC"/>
</dbReference>
<feature type="region of interest" description="Disordered" evidence="8">
    <location>
        <begin position="224"/>
        <end position="281"/>
    </location>
</feature>
<comment type="cofactor">
    <cofactor evidence="1">
        <name>Mg(2+)</name>
        <dbReference type="ChEBI" id="CHEBI:18420"/>
    </cofactor>
</comment>
<organism evidence="10 11">
    <name type="scientific">Streblomastix strix</name>
    <dbReference type="NCBI Taxonomy" id="222440"/>
    <lineage>
        <taxon>Eukaryota</taxon>
        <taxon>Metamonada</taxon>
        <taxon>Preaxostyla</taxon>
        <taxon>Oxymonadida</taxon>
        <taxon>Streblomastigidae</taxon>
        <taxon>Streblomastix</taxon>
    </lineage>
</organism>
<keyword evidence="6" id="KW-0324">Glycolysis</keyword>
<dbReference type="Gene3D" id="3.20.20.120">
    <property type="entry name" value="Enolase-like C-terminal domain"/>
    <property type="match status" value="1"/>
</dbReference>
<dbReference type="SMART" id="SM01192">
    <property type="entry name" value="Enolase_C"/>
    <property type="match status" value="1"/>
</dbReference>
<evidence type="ECO:0000256" key="2">
    <source>
        <dbReference type="ARBA" id="ARBA00005031"/>
    </source>
</evidence>
<dbReference type="InterPro" id="IPR036849">
    <property type="entry name" value="Enolase-like_C_sf"/>
</dbReference>
<dbReference type="PANTHER" id="PTHR11902:SF1">
    <property type="entry name" value="ENOLASE"/>
    <property type="match status" value="1"/>
</dbReference>
<evidence type="ECO:0000256" key="1">
    <source>
        <dbReference type="ARBA" id="ARBA00001946"/>
    </source>
</evidence>
<dbReference type="GO" id="GO:0000015">
    <property type="term" value="C:phosphopyruvate hydratase complex"/>
    <property type="evidence" value="ECO:0007669"/>
    <property type="project" value="InterPro"/>
</dbReference>
<evidence type="ECO:0000259" key="9">
    <source>
        <dbReference type="SMART" id="SM01192"/>
    </source>
</evidence>
<feature type="domain" description="Enolase C-terminal TIM barrel" evidence="9">
    <location>
        <begin position="4"/>
        <end position="203"/>
    </location>
</feature>
<dbReference type="InterPro" id="IPR020810">
    <property type="entry name" value="Enolase_C"/>
</dbReference>
<evidence type="ECO:0000256" key="3">
    <source>
        <dbReference type="ARBA" id="ARBA00009604"/>
    </source>
</evidence>
<comment type="similarity">
    <text evidence="3">Belongs to the enolase family.</text>
</comment>
<evidence type="ECO:0000256" key="5">
    <source>
        <dbReference type="ARBA" id="ARBA00022842"/>
    </source>
</evidence>
<sequence length="281" mass="32164">EAVAAAQESGSDPPPVPQPIVPKVAKKPEICVLSKEELINRYIELTRKYPIGALEDPFDIEDYDSYALLAKELKQRDIDIIGDDLIQGNKERLNIALEKGSITSLLLKPNQIGTITETCDIARVALQKGVTIIRGARSPGETEDTFISDFAVGFGGGLLKGRAPARGERTSKYNQLIRIEEEMQRELGDKKRPDYLPGKMRPRYGTEYWREYSNRFILRREYERHQEQEKQRHEEEERIRQEKEEEERLQREAEAAAAAEEERIKQEQAEQAQQGEQGQGQ</sequence>
<feature type="non-terminal residue" evidence="10">
    <location>
        <position position="1"/>
    </location>
</feature>
<evidence type="ECO:0000256" key="8">
    <source>
        <dbReference type="SAM" id="MobiDB-lite"/>
    </source>
</evidence>
<dbReference type="EMBL" id="SNRW01002188">
    <property type="protein sequence ID" value="KAA6393596.1"/>
    <property type="molecule type" value="Genomic_DNA"/>
</dbReference>
<dbReference type="GO" id="GO:0006096">
    <property type="term" value="P:glycolytic process"/>
    <property type="evidence" value="ECO:0007669"/>
    <property type="project" value="UniProtKB-UniPathway"/>
</dbReference>
<evidence type="ECO:0000256" key="4">
    <source>
        <dbReference type="ARBA" id="ARBA00012058"/>
    </source>
</evidence>